<evidence type="ECO:0000313" key="2">
    <source>
        <dbReference type="Proteomes" id="UP000011115"/>
    </source>
</evidence>
<evidence type="ECO:0000313" key="1">
    <source>
        <dbReference type="EnsemblPlants" id="PGSC0003DMT400086738"/>
    </source>
</evidence>
<dbReference type="InParanoid" id="M1DCE1"/>
<keyword evidence="2" id="KW-1185">Reference proteome</keyword>
<reference evidence="2" key="1">
    <citation type="journal article" date="2011" name="Nature">
        <title>Genome sequence and analysis of the tuber crop potato.</title>
        <authorList>
            <consortium name="The Potato Genome Sequencing Consortium"/>
        </authorList>
    </citation>
    <scope>NUCLEOTIDE SEQUENCE [LARGE SCALE GENOMIC DNA]</scope>
    <source>
        <strain evidence="2">cv. DM1-3 516 R44</strain>
    </source>
</reference>
<dbReference type="Gramene" id="PGSC0003DMT400086738">
    <property type="protein sequence ID" value="PGSC0003DMT400086738"/>
    <property type="gene ID" value="PGSC0003DMG400036309"/>
</dbReference>
<dbReference type="PaxDb" id="4113-PGSC0003DMT400086738"/>
<proteinExistence type="predicted"/>
<organism evidence="1 2">
    <name type="scientific">Solanum tuberosum</name>
    <name type="common">Potato</name>
    <dbReference type="NCBI Taxonomy" id="4113"/>
    <lineage>
        <taxon>Eukaryota</taxon>
        <taxon>Viridiplantae</taxon>
        <taxon>Streptophyta</taxon>
        <taxon>Embryophyta</taxon>
        <taxon>Tracheophyta</taxon>
        <taxon>Spermatophyta</taxon>
        <taxon>Magnoliopsida</taxon>
        <taxon>eudicotyledons</taxon>
        <taxon>Gunneridae</taxon>
        <taxon>Pentapetalae</taxon>
        <taxon>asterids</taxon>
        <taxon>lamiids</taxon>
        <taxon>Solanales</taxon>
        <taxon>Solanaceae</taxon>
        <taxon>Solanoideae</taxon>
        <taxon>Solaneae</taxon>
        <taxon>Solanum</taxon>
    </lineage>
</organism>
<dbReference type="EnsemblPlants" id="PGSC0003DMT400086738">
    <property type="protein sequence ID" value="PGSC0003DMT400086738"/>
    <property type="gene ID" value="PGSC0003DMG400036309"/>
</dbReference>
<dbReference type="AlphaFoldDB" id="M1DCE1"/>
<dbReference type="HOGENOM" id="CLU_1780725_0_0_1"/>
<accession>M1DCE1</accession>
<sequence>MHRKIVVERLAEPVSESPNLFGELDRARRKDWSKYLRKFWHIGDGKAFRQIKDNIRRARTSPPKVIVQTWIGAQTNGDQEGLLASRRVNSATSGFLPKVTEPNFTISMKLKEIWGISTNCRIVRRARPNVPTFNPIPRIQPCSPQK</sequence>
<dbReference type="Proteomes" id="UP000011115">
    <property type="component" value="Unassembled WGS sequence"/>
</dbReference>
<protein>
    <submittedName>
        <fullName evidence="1">Uncharacterized protein</fullName>
    </submittedName>
</protein>
<reference evidence="1" key="2">
    <citation type="submission" date="2015-06" db="UniProtKB">
        <authorList>
            <consortium name="EnsemblPlants"/>
        </authorList>
    </citation>
    <scope>IDENTIFICATION</scope>
    <source>
        <strain evidence="1">DM1-3 516 R44</strain>
    </source>
</reference>
<name>M1DCE1_SOLTU</name>